<feature type="compositionally biased region" description="Low complexity" evidence="1">
    <location>
        <begin position="88"/>
        <end position="102"/>
    </location>
</feature>
<feature type="compositionally biased region" description="Polar residues" evidence="1">
    <location>
        <begin position="66"/>
        <end position="76"/>
    </location>
</feature>
<gene>
    <name evidence="2" type="ORF">Slin15195_G107720</name>
</gene>
<evidence type="ECO:0000313" key="3">
    <source>
        <dbReference type="Proteomes" id="UP001056384"/>
    </source>
</evidence>
<accession>A0A9Q9EQE1</accession>
<organism evidence="2 3">
    <name type="scientific">Septoria linicola</name>
    <dbReference type="NCBI Taxonomy" id="215465"/>
    <lineage>
        <taxon>Eukaryota</taxon>
        <taxon>Fungi</taxon>
        <taxon>Dikarya</taxon>
        <taxon>Ascomycota</taxon>
        <taxon>Pezizomycotina</taxon>
        <taxon>Dothideomycetes</taxon>
        <taxon>Dothideomycetidae</taxon>
        <taxon>Mycosphaerellales</taxon>
        <taxon>Mycosphaerellaceae</taxon>
        <taxon>Septoria</taxon>
    </lineage>
</organism>
<reference evidence="2" key="1">
    <citation type="submission" date="2022-06" db="EMBL/GenBank/DDBJ databases">
        <title>Complete genome sequences of two strains of the flax pathogen Septoria linicola.</title>
        <authorList>
            <person name="Lapalu N."/>
            <person name="Simon A."/>
            <person name="Demenou B."/>
            <person name="Paumier D."/>
            <person name="Guillot M.-P."/>
            <person name="Gout L."/>
            <person name="Valade R."/>
        </authorList>
    </citation>
    <scope>NUCLEOTIDE SEQUENCE</scope>
    <source>
        <strain evidence="2">SE15195</strain>
    </source>
</reference>
<proteinExistence type="predicted"/>
<dbReference type="EMBL" id="CP099427">
    <property type="protein sequence ID" value="USW57453.1"/>
    <property type="molecule type" value="Genomic_DNA"/>
</dbReference>
<feature type="region of interest" description="Disordered" evidence="1">
    <location>
        <begin position="1"/>
        <end position="108"/>
    </location>
</feature>
<name>A0A9Q9EQE1_9PEZI</name>
<keyword evidence="3" id="KW-1185">Reference proteome</keyword>
<evidence type="ECO:0000313" key="2">
    <source>
        <dbReference type="EMBL" id="USW57453.1"/>
    </source>
</evidence>
<dbReference type="OrthoDB" id="3650354at2759"/>
<dbReference type="Proteomes" id="UP001056384">
    <property type="component" value="Chromosome 10"/>
</dbReference>
<feature type="compositionally biased region" description="Pro residues" evidence="1">
    <location>
        <begin position="51"/>
        <end position="64"/>
    </location>
</feature>
<sequence length="316" mass="34445">MGKTDDLSVAIDGNQPHFNLPANQDEHGSSSAVPPQEEYLMFVDDAVSTDQPPPINEDPVPPPTYQEASGNDSVQPSDKYPLEKRATSRSTTSTSITTSSSRIPPPPLEPIHFFKGNGFSSKARLQCTNGREYRLVADLHKSSPSTIRLYSGTDTTRGTCLGSVVFPPTDNSFQILTSGAEGNSAEQKLLQVRARIGNPHVSSYSFNLPSSSAPRGREVVWTRSGNGYDLTDATWKTPLGKWRLVNGQRYEAELKFDASDDELRSEAEFAAVVLSFVGSMSRLKLKGRDLSGMPNSGRWGAFWFMAILGTGTMGDF</sequence>
<protein>
    <submittedName>
        <fullName evidence="2">Uncharacterized protein</fullName>
    </submittedName>
</protein>
<evidence type="ECO:0000256" key="1">
    <source>
        <dbReference type="SAM" id="MobiDB-lite"/>
    </source>
</evidence>
<dbReference type="AlphaFoldDB" id="A0A9Q9EQE1"/>